<dbReference type="EMBL" id="JACHLN010000003">
    <property type="protein sequence ID" value="MBB4839884.1"/>
    <property type="molecule type" value="Genomic_DNA"/>
</dbReference>
<dbReference type="NCBIfam" id="TIGR02937">
    <property type="entry name" value="sigma70-ECF"/>
    <property type="match status" value="1"/>
</dbReference>
<evidence type="ECO:0000313" key="7">
    <source>
        <dbReference type="EMBL" id="MBB4839884.1"/>
    </source>
</evidence>
<dbReference type="Proteomes" id="UP000575241">
    <property type="component" value="Unassembled WGS sequence"/>
</dbReference>
<dbReference type="Pfam" id="PF08281">
    <property type="entry name" value="Sigma70_r4_2"/>
    <property type="match status" value="1"/>
</dbReference>
<gene>
    <name evidence="7" type="ORF">HNP52_002976</name>
</gene>
<keyword evidence="4" id="KW-0804">Transcription</keyword>
<protein>
    <submittedName>
        <fullName evidence="7">RNA polymerase sigma-70 factor (ECF subfamily)</fullName>
    </submittedName>
</protein>
<dbReference type="Gene3D" id="1.10.1740.10">
    <property type="match status" value="1"/>
</dbReference>
<feature type="domain" description="RNA polymerase sigma factor 70 region 4 type 2" evidence="6">
    <location>
        <begin position="110"/>
        <end position="161"/>
    </location>
</feature>
<proteinExistence type="inferred from homology"/>
<dbReference type="InterPro" id="IPR014284">
    <property type="entry name" value="RNA_pol_sigma-70_dom"/>
</dbReference>
<comment type="caution">
    <text evidence="7">The sequence shown here is derived from an EMBL/GenBank/DDBJ whole genome shotgun (WGS) entry which is preliminary data.</text>
</comment>
<dbReference type="InterPro" id="IPR013249">
    <property type="entry name" value="RNA_pol_sigma70_r4_t2"/>
</dbReference>
<sequence length="168" mass="18730">MRTNALVISRLVVSERPSLLRLIGRIVGNPAAAEDVTQSLWLRAQRIADDPPITNQRAYLYRLATNLAIDHLKGEARRSGVEVEAQALLWGCDEALAAERVVIANDTLARVEAAARALPEQTRRVFELHRYEGLSQRAVAERLGVSTTTVEKHMRRAMQLLARARDGE</sequence>
<comment type="similarity">
    <text evidence="1">Belongs to the sigma-70 factor family. ECF subfamily.</text>
</comment>
<dbReference type="InterPro" id="IPR036388">
    <property type="entry name" value="WH-like_DNA-bd_sf"/>
</dbReference>
<evidence type="ECO:0000259" key="6">
    <source>
        <dbReference type="Pfam" id="PF08281"/>
    </source>
</evidence>
<dbReference type="AlphaFoldDB" id="A0A7W7NTL4"/>
<dbReference type="InterPro" id="IPR007627">
    <property type="entry name" value="RNA_pol_sigma70_r2"/>
</dbReference>
<dbReference type="InterPro" id="IPR013324">
    <property type="entry name" value="RNA_pol_sigma_r3/r4-like"/>
</dbReference>
<dbReference type="Gene3D" id="1.10.10.10">
    <property type="entry name" value="Winged helix-like DNA-binding domain superfamily/Winged helix DNA-binding domain"/>
    <property type="match status" value="1"/>
</dbReference>
<dbReference type="CDD" id="cd06171">
    <property type="entry name" value="Sigma70_r4"/>
    <property type="match status" value="1"/>
</dbReference>
<dbReference type="GO" id="GO:0016987">
    <property type="term" value="F:sigma factor activity"/>
    <property type="evidence" value="ECO:0007669"/>
    <property type="project" value="UniProtKB-KW"/>
</dbReference>
<dbReference type="SUPFAM" id="SSF88659">
    <property type="entry name" value="Sigma3 and sigma4 domains of RNA polymerase sigma factors"/>
    <property type="match status" value="1"/>
</dbReference>
<keyword evidence="3" id="KW-0731">Sigma factor</keyword>
<dbReference type="Pfam" id="PF04542">
    <property type="entry name" value="Sigma70_r2"/>
    <property type="match status" value="1"/>
</dbReference>
<keyword evidence="8" id="KW-1185">Reference proteome</keyword>
<reference evidence="7 8" key="1">
    <citation type="submission" date="2020-08" db="EMBL/GenBank/DDBJ databases">
        <title>Functional genomics of gut bacteria from endangered species of beetles.</title>
        <authorList>
            <person name="Carlos-Shanley C."/>
        </authorList>
    </citation>
    <scope>NUCLEOTIDE SEQUENCE [LARGE SCALE GENOMIC DNA]</scope>
    <source>
        <strain evidence="7 8">S00224</strain>
    </source>
</reference>
<evidence type="ECO:0000256" key="2">
    <source>
        <dbReference type="ARBA" id="ARBA00023015"/>
    </source>
</evidence>
<name>A0A7W7NTL4_9SPHN</name>
<dbReference type="GO" id="GO:0006352">
    <property type="term" value="P:DNA-templated transcription initiation"/>
    <property type="evidence" value="ECO:0007669"/>
    <property type="project" value="InterPro"/>
</dbReference>
<evidence type="ECO:0000256" key="3">
    <source>
        <dbReference type="ARBA" id="ARBA00023082"/>
    </source>
</evidence>
<organism evidence="7 8">
    <name type="scientific">Sphingomonas kyeonggiensis</name>
    <dbReference type="NCBI Taxonomy" id="1268553"/>
    <lineage>
        <taxon>Bacteria</taxon>
        <taxon>Pseudomonadati</taxon>
        <taxon>Pseudomonadota</taxon>
        <taxon>Alphaproteobacteria</taxon>
        <taxon>Sphingomonadales</taxon>
        <taxon>Sphingomonadaceae</taxon>
        <taxon>Sphingomonas</taxon>
    </lineage>
</organism>
<evidence type="ECO:0000256" key="1">
    <source>
        <dbReference type="ARBA" id="ARBA00010641"/>
    </source>
</evidence>
<dbReference type="PANTHER" id="PTHR43133:SF63">
    <property type="entry name" value="RNA POLYMERASE SIGMA FACTOR FECI-RELATED"/>
    <property type="match status" value="1"/>
</dbReference>
<evidence type="ECO:0000256" key="4">
    <source>
        <dbReference type="ARBA" id="ARBA00023163"/>
    </source>
</evidence>
<dbReference type="SUPFAM" id="SSF88946">
    <property type="entry name" value="Sigma2 domain of RNA polymerase sigma factors"/>
    <property type="match status" value="1"/>
</dbReference>
<keyword evidence="2" id="KW-0805">Transcription regulation</keyword>
<dbReference type="RefSeq" id="WP_184168416.1">
    <property type="nucleotide sequence ID" value="NZ_JACHLN010000003.1"/>
</dbReference>
<dbReference type="InterPro" id="IPR039425">
    <property type="entry name" value="RNA_pol_sigma-70-like"/>
</dbReference>
<evidence type="ECO:0000259" key="5">
    <source>
        <dbReference type="Pfam" id="PF04542"/>
    </source>
</evidence>
<evidence type="ECO:0000313" key="8">
    <source>
        <dbReference type="Proteomes" id="UP000575241"/>
    </source>
</evidence>
<dbReference type="InterPro" id="IPR013325">
    <property type="entry name" value="RNA_pol_sigma_r2"/>
</dbReference>
<dbReference type="PANTHER" id="PTHR43133">
    <property type="entry name" value="RNA POLYMERASE ECF-TYPE SIGMA FACTO"/>
    <property type="match status" value="1"/>
</dbReference>
<feature type="domain" description="RNA polymerase sigma-70 region 2" evidence="5">
    <location>
        <begin position="11"/>
        <end position="77"/>
    </location>
</feature>
<dbReference type="GO" id="GO:0003677">
    <property type="term" value="F:DNA binding"/>
    <property type="evidence" value="ECO:0007669"/>
    <property type="project" value="InterPro"/>
</dbReference>
<accession>A0A7W7NTL4</accession>